<feature type="domain" description="ImpA N-terminal" evidence="2">
    <location>
        <begin position="7"/>
        <end position="138"/>
    </location>
</feature>
<gene>
    <name evidence="3" type="ORF">D3P05_00945</name>
</gene>
<dbReference type="InterPro" id="IPR010657">
    <property type="entry name" value="ImpA_N"/>
</dbReference>
<dbReference type="RefSeq" id="WP_119896318.1">
    <property type="nucleotide sequence ID" value="NZ_QNRC01000006.1"/>
</dbReference>
<dbReference type="PANTHER" id="PTHR37951:SF1">
    <property type="entry name" value="TYPE VI SECRETION SYSTEM COMPONENT TSSA1"/>
    <property type="match status" value="1"/>
</dbReference>
<dbReference type="EMBL" id="QZEW01000003">
    <property type="protein sequence ID" value="RJL21816.1"/>
    <property type="molecule type" value="Genomic_DNA"/>
</dbReference>
<dbReference type="InterPro" id="IPR017740">
    <property type="entry name" value="TssA-like"/>
</dbReference>
<protein>
    <recommendedName>
        <fullName evidence="2">ImpA N-terminal domain-containing protein</fullName>
    </recommendedName>
</protein>
<feature type="compositionally biased region" description="Low complexity" evidence="1">
    <location>
        <begin position="260"/>
        <end position="274"/>
    </location>
</feature>
<evidence type="ECO:0000259" key="2">
    <source>
        <dbReference type="Pfam" id="PF06812"/>
    </source>
</evidence>
<dbReference type="Pfam" id="PF06812">
    <property type="entry name" value="ImpA_N"/>
    <property type="match status" value="1"/>
</dbReference>
<organism evidence="3 4">
    <name type="scientific">Paracoccus siganidrum</name>
    <dbReference type="NCBI Taxonomy" id="1276757"/>
    <lineage>
        <taxon>Bacteria</taxon>
        <taxon>Pseudomonadati</taxon>
        <taxon>Pseudomonadota</taxon>
        <taxon>Alphaproteobacteria</taxon>
        <taxon>Rhodobacterales</taxon>
        <taxon>Paracoccaceae</taxon>
        <taxon>Paracoccus</taxon>
    </lineage>
</organism>
<feature type="region of interest" description="Disordered" evidence="1">
    <location>
        <begin position="260"/>
        <end position="293"/>
    </location>
</feature>
<reference evidence="4" key="1">
    <citation type="submission" date="2018-09" db="EMBL/GenBank/DDBJ databases">
        <title>Paracoccus onubensis nov. sp. a moderate halophilic bacterium isolated from Gruta de las Maravillas (Aracena, Spain).</title>
        <authorList>
            <person name="Jurado V."/>
            <person name="Gutierrez-Patricio S."/>
            <person name="Gonzalez-Pimentel J.L."/>
            <person name="Miller A.Z."/>
            <person name="Laiz L."/>
            <person name="Saiz-Jimenez C."/>
        </authorList>
    </citation>
    <scope>NUCLEOTIDE SEQUENCE [LARGE SCALE GENOMIC DNA]</scope>
    <source>
        <strain evidence="4">DSM 26381</strain>
    </source>
</reference>
<evidence type="ECO:0000313" key="3">
    <source>
        <dbReference type="EMBL" id="RJL21816.1"/>
    </source>
</evidence>
<feature type="region of interest" description="Disordered" evidence="1">
    <location>
        <begin position="1"/>
        <end position="24"/>
    </location>
</feature>
<evidence type="ECO:0000256" key="1">
    <source>
        <dbReference type="SAM" id="MobiDB-lite"/>
    </source>
</evidence>
<sequence>MALDNLLEPVSEAEPCGPDLERSDDGDFLEYYFEAESRLPERYFVPGSPEDGREDRLFDPRSVDLGAERTAILALLARSRDLRLVSLLARFQILAGKLPDFVSSLEDMAALLGQWPDDLHPRVDRGAADRRAAIEAINSQPAVVMPLLHLPLLPGDNVTLRRHMVATGKAAPRLSEQDLPGSDVLAPLRADAGQRALAAVNDQLSRAADALFRIHRLAQSHPEARFSPELGAVRAAIADMQAMIAAARPELRPWTEAAMPDLPAAAPDPQALAAPAPPPSSSPASVPAGPGPVIPDRATAAAALDAAQLWLARNEPSSPALLLVEQARLLVGAPLVEAIEVLMPDRAGGAILNIGHGSGFSLPMDRLKSLTKSGLDGAARGDDPPMPLPPIATRGEVIGHLTGVEAYFSAHEPASPIPLLLLKARDMLGKRFDAIMAELLVQPAQND</sequence>
<proteinExistence type="predicted"/>
<dbReference type="OrthoDB" id="9771118at2"/>
<comment type="caution">
    <text evidence="3">The sequence shown here is derived from an EMBL/GenBank/DDBJ whole genome shotgun (WGS) entry which is preliminary data.</text>
</comment>
<dbReference type="PANTHER" id="PTHR37951">
    <property type="entry name" value="CYTOPLASMIC PROTEIN-RELATED"/>
    <property type="match status" value="1"/>
</dbReference>
<keyword evidence="4" id="KW-1185">Reference proteome</keyword>
<dbReference type="AlphaFoldDB" id="A0A419AC74"/>
<name>A0A419AC74_9RHOB</name>
<dbReference type="Proteomes" id="UP000283587">
    <property type="component" value="Unassembled WGS sequence"/>
</dbReference>
<accession>A0A419AC74</accession>
<evidence type="ECO:0000313" key="4">
    <source>
        <dbReference type="Proteomes" id="UP000283587"/>
    </source>
</evidence>